<feature type="compositionally biased region" description="Low complexity" evidence="1">
    <location>
        <begin position="752"/>
        <end position="764"/>
    </location>
</feature>
<feature type="region of interest" description="Disordered" evidence="1">
    <location>
        <begin position="250"/>
        <end position="323"/>
    </location>
</feature>
<feature type="compositionally biased region" description="Polar residues" evidence="1">
    <location>
        <begin position="454"/>
        <end position="463"/>
    </location>
</feature>
<feature type="region of interest" description="Disordered" evidence="1">
    <location>
        <begin position="740"/>
        <end position="771"/>
    </location>
</feature>
<feature type="compositionally biased region" description="Low complexity" evidence="1">
    <location>
        <begin position="53"/>
        <end position="63"/>
    </location>
</feature>
<gene>
    <name evidence="2" type="ORF">Agub_g15302</name>
</gene>
<dbReference type="EMBL" id="BMAR01000069">
    <property type="protein sequence ID" value="GFR52676.1"/>
    <property type="molecule type" value="Genomic_DNA"/>
</dbReference>
<evidence type="ECO:0000313" key="3">
    <source>
        <dbReference type="Proteomes" id="UP001054857"/>
    </source>
</evidence>
<feature type="compositionally biased region" description="Polar residues" evidence="1">
    <location>
        <begin position="496"/>
        <end position="507"/>
    </location>
</feature>
<feature type="region of interest" description="Disordered" evidence="1">
    <location>
        <begin position="383"/>
        <end position="552"/>
    </location>
</feature>
<name>A0AAD3E2T4_9CHLO</name>
<feature type="compositionally biased region" description="Polar residues" evidence="1">
    <location>
        <begin position="633"/>
        <end position="644"/>
    </location>
</feature>
<evidence type="ECO:0000256" key="1">
    <source>
        <dbReference type="SAM" id="MobiDB-lite"/>
    </source>
</evidence>
<keyword evidence="3" id="KW-1185">Reference proteome</keyword>
<feature type="region of interest" description="Disordered" evidence="1">
    <location>
        <begin position="131"/>
        <end position="164"/>
    </location>
</feature>
<proteinExistence type="predicted"/>
<feature type="compositionally biased region" description="Low complexity" evidence="1">
    <location>
        <begin position="424"/>
        <end position="438"/>
    </location>
</feature>
<dbReference type="Proteomes" id="UP001054857">
    <property type="component" value="Unassembled WGS sequence"/>
</dbReference>
<feature type="compositionally biased region" description="Basic and acidic residues" evidence="1">
    <location>
        <begin position="439"/>
        <end position="448"/>
    </location>
</feature>
<protein>
    <submittedName>
        <fullName evidence="2">Uncharacterized protein</fullName>
    </submittedName>
</protein>
<sequence>MRAGATNLTPIESKQYSAQLLSSSRCNPSSPLLRLASRHAGAASGPRAGSHTPVAPRAAAAPADSHPGSSTPHSSRRYREVRPGVLGDDLQLSEPLFIDGFDHPAESLTVSASPPGALLWREGVTDVSLTASTSCRGGTRSGSTQTQKGRIRHHHNHSSYQAQRNQHILSQLRSPLQPQPQQQRQDAVNGAHRNFPAAAKNQEEQAVANQGVLGLPFDVVVDLSATVSRWLEGGGASLRGWLRSNLHPRSNGAGSGLDPGPLETPADEDASNGLHLPQRVSHGEDVPQQQQWGGQGGGEGRAAGQGHEAEVQLPSSTISSSGGFASLTRAVEAAVLAAEMHGSPGGSLARAVEAAVLAAEMHGSPGGSLARAVEAAVLAAEMHGSPGGSPHATVVAGGREAGTDSGGAVASAPAWGREGDLRQQHPCQQHAQQQLQQQHGEEHDEHHMHGQGQLHSGSASATDATDRPNHASPPSSSASAVQGNTDAAIAGGDGSQPLQGSAATSAELQPLADSRIPSHPPSSPMQTGPQASCGAQQPSSPHPASAATDPGCTSAVTHGLEASLSHGACSHPATSGGDVSGGVASAASAAQACSPAEATAGPLPGDPVTVVAATKATAAAAAAMVSVTRSLSSLDASPQQSGQQLKLAPPPMRRAPPTAAGGIAAVGPRGGDGGSTTASPSLGGPVATAVLSASPTAAANGNWHSPQPALLCPKQLTTELSRAEDWRRIAELVGLRAASAVSASSGGGGSGMASAGAGRLALAGPLPPGVQ</sequence>
<feature type="compositionally biased region" description="Polar residues" evidence="1">
    <location>
        <begin position="524"/>
        <end position="539"/>
    </location>
</feature>
<accession>A0AAD3E2T4</accession>
<reference evidence="2 3" key="1">
    <citation type="journal article" date="2021" name="Sci. Rep.">
        <title>Genome sequencing of the multicellular alga Astrephomene provides insights into convergent evolution of germ-soma differentiation.</title>
        <authorList>
            <person name="Yamashita S."/>
            <person name="Yamamoto K."/>
            <person name="Matsuzaki R."/>
            <person name="Suzuki S."/>
            <person name="Yamaguchi H."/>
            <person name="Hirooka S."/>
            <person name="Minakuchi Y."/>
            <person name="Miyagishima S."/>
            <person name="Kawachi M."/>
            <person name="Toyoda A."/>
            <person name="Nozaki H."/>
        </authorList>
    </citation>
    <scope>NUCLEOTIDE SEQUENCE [LARGE SCALE GENOMIC DNA]</scope>
    <source>
        <strain evidence="2 3">NIES-4017</strain>
    </source>
</reference>
<feature type="compositionally biased region" description="Low complexity" evidence="1">
    <location>
        <begin position="132"/>
        <end position="148"/>
    </location>
</feature>
<dbReference type="AlphaFoldDB" id="A0AAD3E2T4"/>
<feature type="compositionally biased region" description="Gly residues" evidence="1">
    <location>
        <begin position="293"/>
        <end position="303"/>
    </location>
</feature>
<comment type="caution">
    <text evidence="2">The sequence shown here is derived from an EMBL/GenBank/DDBJ whole genome shotgun (WGS) entry which is preliminary data.</text>
</comment>
<feature type="region of interest" description="Disordered" evidence="1">
    <location>
        <begin position="633"/>
        <end position="680"/>
    </location>
</feature>
<evidence type="ECO:0000313" key="2">
    <source>
        <dbReference type="EMBL" id="GFR52676.1"/>
    </source>
</evidence>
<organism evidence="2 3">
    <name type="scientific">Astrephomene gubernaculifera</name>
    <dbReference type="NCBI Taxonomy" id="47775"/>
    <lineage>
        <taxon>Eukaryota</taxon>
        <taxon>Viridiplantae</taxon>
        <taxon>Chlorophyta</taxon>
        <taxon>core chlorophytes</taxon>
        <taxon>Chlorophyceae</taxon>
        <taxon>CS clade</taxon>
        <taxon>Chlamydomonadales</taxon>
        <taxon>Astrephomenaceae</taxon>
        <taxon>Astrephomene</taxon>
    </lineage>
</organism>
<feature type="region of interest" description="Disordered" evidence="1">
    <location>
        <begin position="22"/>
        <end position="79"/>
    </location>
</feature>
<feature type="non-terminal residue" evidence="2">
    <location>
        <position position="771"/>
    </location>
</feature>